<sequence length="230" mass="26432">MKKAYTIMWHLCLYAMLALNVCSCTQDESFSFRGASGISFERASYRLAMGSLPYSVADTVIRIPLTAVGSASTSPRSYRLKVIDTVTTAKAGVHFQPFSTERILPAGATSDTLRINILRRNLNEDSFYVLAIGISEKTELPPIIAELSKMQLVFDNRLDMPTWWAELAYWLGEYDKKKYQKFIEWNGSPVTQKEMNERKYEYLRIFKKVKAYFEAHPQEGVNFPDVHWEV</sequence>
<dbReference type="EMBL" id="JACICA010000003">
    <property type="protein sequence ID" value="MBB3702389.1"/>
    <property type="molecule type" value="Genomic_DNA"/>
</dbReference>
<dbReference type="AlphaFoldDB" id="A0A7W5UE20"/>
<feature type="chain" id="PRO_5031299783" description="DUF4843 domain-containing protein" evidence="1">
    <location>
        <begin position="24"/>
        <end position="230"/>
    </location>
</feature>
<dbReference type="RefSeq" id="WP_183695311.1">
    <property type="nucleotide sequence ID" value="NZ_JACICA010000003.1"/>
</dbReference>
<evidence type="ECO:0008006" key="4">
    <source>
        <dbReference type="Google" id="ProtNLM"/>
    </source>
</evidence>
<dbReference type="Pfam" id="PF16132">
    <property type="entry name" value="DUF4843"/>
    <property type="match status" value="1"/>
</dbReference>
<comment type="caution">
    <text evidence="2">The sequence shown here is derived from an EMBL/GenBank/DDBJ whole genome shotgun (WGS) entry which is preliminary data.</text>
</comment>
<organism evidence="2 3">
    <name type="scientific">Alloprevotella rava</name>
    <dbReference type="NCBI Taxonomy" id="671218"/>
    <lineage>
        <taxon>Bacteria</taxon>
        <taxon>Pseudomonadati</taxon>
        <taxon>Bacteroidota</taxon>
        <taxon>Bacteroidia</taxon>
        <taxon>Bacteroidales</taxon>
        <taxon>Prevotellaceae</taxon>
        <taxon>Alloprevotella</taxon>
    </lineage>
</organism>
<dbReference type="InterPro" id="IPR032299">
    <property type="entry name" value="DUF4843"/>
</dbReference>
<gene>
    <name evidence="2" type="ORF">FHS60_000847</name>
</gene>
<proteinExistence type="predicted"/>
<dbReference type="Proteomes" id="UP000541425">
    <property type="component" value="Unassembled WGS sequence"/>
</dbReference>
<evidence type="ECO:0000313" key="3">
    <source>
        <dbReference type="Proteomes" id="UP000541425"/>
    </source>
</evidence>
<accession>A0A7W5UE20</accession>
<reference evidence="2 3" key="1">
    <citation type="submission" date="2020-08" db="EMBL/GenBank/DDBJ databases">
        <title>Genomic Encyclopedia of Type Strains, Phase IV (KMG-IV): sequencing the most valuable type-strain genomes for metagenomic binning, comparative biology and taxonomic classification.</title>
        <authorList>
            <person name="Goeker M."/>
        </authorList>
    </citation>
    <scope>NUCLEOTIDE SEQUENCE [LARGE SCALE GENOMIC DNA]</scope>
    <source>
        <strain evidence="2 3">DSM 22548</strain>
    </source>
</reference>
<evidence type="ECO:0000256" key="1">
    <source>
        <dbReference type="SAM" id="SignalP"/>
    </source>
</evidence>
<protein>
    <recommendedName>
        <fullName evidence="4">DUF4843 domain-containing protein</fullName>
    </recommendedName>
</protein>
<feature type="signal peptide" evidence="1">
    <location>
        <begin position="1"/>
        <end position="23"/>
    </location>
</feature>
<keyword evidence="1" id="KW-0732">Signal</keyword>
<name>A0A7W5UE20_9BACT</name>
<evidence type="ECO:0000313" key="2">
    <source>
        <dbReference type="EMBL" id="MBB3702389.1"/>
    </source>
</evidence>